<evidence type="ECO:0000313" key="3">
    <source>
        <dbReference type="EMBL" id="WOL00009.1"/>
    </source>
</evidence>
<evidence type="ECO:0000256" key="1">
    <source>
        <dbReference type="SAM" id="MobiDB-lite"/>
    </source>
</evidence>
<reference evidence="3 4" key="1">
    <citation type="submission" date="2023-10" db="EMBL/GenBank/DDBJ databases">
        <title>Chromosome-scale genome assembly provides insights into flower coloration mechanisms of Canna indica.</title>
        <authorList>
            <person name="Li C."/>
        </authorList>
    </citation>
    <scope>NUCLEOTIDE SEQUENCE [LARGE SCALE GENOMIC DNA]</scope>
    <source>
        <tissue evidence="3">Flower</tissue>
    </source>
</reference>
<dbReference type="Proteomes" id="UP001327560">
    <property type="component" value="Chromosome 3"/>
</dbReference>
<evidence type="ECO:0000313" key="4">
    <source>
        <dbReference type="Proteomes" id="UP001327560"/>
    </source>
</evidence>
<name>A0AAQ3K137_9LILI</name>
<keyword evidence="4" id="KW-1185">Reference proteome</keyword>
<protein>
    <recommendedName>
        <fullName evidence="2">PWWP domain-containing protein</fullName>
    </recommendedName>
</protein>
<proteinExistence type="predicted"/>
<feature type="domain" description="PWWP" evidence="2">
    <location>
        <begin position="152"/>
        <end position="211"/>
    </location>
</feature>
<feature type="compositionally biased region" description="Basic residues" evidence="1">
    <location>
        <begin position="15"/>
        <end position="25"/>
    </location>
</feature>
<dbReference type="PANTHER" id="PTHR10688">
    <property type="entry name" value="PWWP DOMAIN-CONTAINING PROTEIN"/>
    <property type="match status" value="1"/>
</dbReference>
<gene>
    <name evidence="3" type="ORF">Cni_G08720</name>
</gene>
<dbReference type="PROSITE" id="PS50812">
    <property type="entry name" value="PWWP"/>
    <property type="match status" value="1"/>
</dbReference>
<dbReference type="CDD" id="cd05162">
    <property type="entry name" value="PWWP"/>
    <property type="match status" value="1"/>
</dbReference>
<dbReference type="PANTHER" id="PTHR10688:SF14">
    <property type="entry name" value="PWWP DOMAIN-CONTAINING PROTEIN"/>
    <property type="match status" value="1"/>
</dbReference>
<evidence type="ECO:0000259" key="2">
    <source>
        <dbReference type="PROSITE" id="PS50812"/>
    </source>
</evidence>
<dbReference type="InterPro" id="IPR000313">
    <property type="entry name" value="PWWP_dom"/>
</dbReference>
<dbReference type="EMBL" id="CP136892">
    <property type="protein sequence ID" value="WOL00009.1"/>
    <property type="molecule type" value="Genomic_DNA"/>
</dbReference>
<sequence length="324" mass="36754">MEKKPALFFDSPPIPKRRRLPRSRRAPTSLRGSPSELLNSNVDCFCNITDGSDQASNELLSIDTEETPQFPLSRCGIYCNGKDKGIILEPVGSINQFSLWDPLNTVFRHAECKNGSNSNDRLSTHSSAGTSSIYSDEFLWSTRNSVNSWLAPGSVVWAKTPLQEWWPAEVMDEGSLHFPRNNHDGHVPVQLYGSKKHVWLEPTRDLSKFDYCYEERSKNPLQAFQEALNQALCNHVHRSRGATLGGCLKTAKISYHDDSCDAWQTSNRSSDFAVEGRGQRKRKAKVHFDEIIHAEKPKRRVRRLRIMRYLGLMAPVGSPFSLQH</sequence>
<feature type="region of interest" description="Disordered" evidence="1">
    <location>
        <begin position="1"/>
        <end position="34"/>
    </location>
</feature>
<accession>A0AAQ3K137</accession>
<dbReference type="SUPFAM" id="SSF63748">
    <property type="entry name" value="Tudor/PWWP/MBT"/>
    <property type="match status" value="1"/>
</dbReference>
<dbReference type="InterPro" id="IPR052657">
    <property type="entry name" value="PDP_family_Arabidopsis"/>
</dbReference>
<dbReference type="AlphaFoldDB" id="A0AAQ3K137"/>
<dbReference type="Gene3D" id="2.30.30.140">
    <property type="match status" value="1"/>
</dbReference>
<organism evidence="3 4">
    <name type="scientific">Canna indica</name>
    <name type="common">Indian-shot</name>
    <dbReference type="NCBI Taxonomy" id="4628"/>
    <lineage>
        <taxon>Eukaryota</taxon>
        <taxon>Viridiplantae</taxon>
        <taxon>Streptophyta</taxon>
        <taxon>Embryophyta</taxon>
        <taxon>Tracheophyta</taxon>
        <taxon>Spermatophyta</taxon>
        <taxon>Magnoliopsida</taxon>
        <taxon>Liliopsida</taxon>
        <taxon>Zingiberales</taxon>
        <taxon>Cannaceae</taxon>
        <taxon>Canna</taxon>
    </lineage>
</organism>
<dbReference type="Pfam" id="PF00855">
    <property type="entry name" value="PWWP"/>
    <property type="match status" value="1"/>
</dbReference>